<dbReference type="SUPFAM" id="SSF57302">
    <property type="entry name" value="Snake toxin-like"/>
    <property type="match status" value="1"/>
</dbReference>
<keyword evidence="6" id="KW-0472">Membrane</keyword>
<proteinExistence type="predicted"/>
<comment type="subcellular location">
    <subcellularLocation>
        <location evidence="1">Cell membrane</location>
    </subcellularLocation>
    <subcellularLocation>
        <location evidence="2">Secreted</location>
    </subcellularLocation>
</comment>
<dbReference type="InterPro" id="IPR045860">
    <property type="entry name" value="Snake_toxin-like_sf"/>
</dbReference>
<evidence type="ECO:0000259" key="10">
    <source>
        <dbReference type="SMART" id="SM00134"/>
    </source>
</evidence>
<reference evidence="12" key="1">
    <citation type="submission" date="2025-08" db="UniProtKB">
        <authorList>
            <consortium name="RefSeq"/>
        </authorList>
    </citation>
    <scope>IDENTIFICATION</scope>
</reference>
<evidence type="ECO:0000256" key="9">
    <source>
        <dbReference type="SAM" id="SignalP"/>
    </source>
</evidence>
<sequence>MKASLAALLAVLLCVERVSSLACFYCDNAESNWGCLSSKVCSENDKYCITKYFGGGLGENHKQSISKGCSPVCPQGGLDLGVMAFSVKCCETSLCNTSGAISVKSSSLLLAAGALASLFYILGAKL</sequence>
<dbReference type="PANTHER" id="PTHR16983">
    <property type="entry name" value="UPAR/LY6 DOMAIN-CONTAINING PROTEIN"/>
    <property type="match status" value="1"/>
</dbReference>
<keyword evidence="7" id="KW-1015">Disulfide bond</keyword>
<name>A0A6J0V7L0_9SAUR</name>
<evidence type="ECO:0000313" key="11">
    <source>
        <dbReference type="Proteomes" id="UP001652642"/>
    </source>
</evidence>
<dbReference type="PANTHER" id="PTHR16983:SF30">
    <property type="entry name" value="LYMPHOCYTE ANTIGEN 6 COMPLEX, LOCUS E-RELATED"/>
    <property type="match status" value="1"/>
</dbReference>
<evidence type="ECO:0000256" key="1">
    <source>
        <dbReference type="ARBA" id="ARBA00004236"/>
    </source>
</evidence>
<dbReference type="KEGG" id="pvt:110089061"/>
<dbReference type="SMART" id="SM00134">
    <property type="entry name" value="LU"/>
    <property type="match status" value="1"/>
</dbReference>
<dbReference type="InterPro" id="IPR035076">
    <property type="entry name" value="Toxin/TOLIP"/>
</dbReference>
<feature type="domain" description="UPAR/Ly6" evidence="10">
    <location>
        <begin position="21"/>
        <end position="110"/>
    </location>
</feature>
<feature type="chain" id="PRO_5026936521" evidence="9">
    <location>
        <begin position="21"/>
        <end position="126"/>
    </location>
</feature>
<dbReference type="GO" id="GO:0005576">
    <property type="term" value="C:extracellular region"/>
    <property type="evidence" value="ECO:0007669"/>
    <property type="project" value="UniProtKB-SubCell"/>
</dbReference>
<keyword evidence="4" id="KW-0964">Secreted</keyword>
<dbReference type="GeneID" id="110089061"/>
<dbReference type="RefSeq" id="XP_020667495.1">
    <property type="nucleotide sequence ID" value="XM_020811836.2"/>
</dbReference>
<dbReference type="Proteomes" id="UP001652642">
    <property type="component" value="Chromosome 4"/>
</dbReference>
<dbReference type="GO" id="GO:0005886">
    <property type="term" value="C:plasma membrane"/>
    <property type="evidence" value="ECO:0007669"/>
    <property type="project" value="UniProtKB-SubCell"/>
</dbReference>
<gene>
    <name evidence="12" type="primary">LOC110089061</name>
</gene>
<dbReference type="CDD" id="cd23543">
    <property type="entry name" value="TFP_LU_ECD_Ly6E"/>
    <property type="match status" value="1"/>
</dbReference>
<evidence type="ECO:0000256" key="3">
    <source>
        <dbReference type="ARBA" id="ARBA00022475"/>
    </source>
</evidence>
<dbReference type="GO" id="GO:0030550">
    <property type="term" value="F:acetylcholine receptor inhibitor activity"/>
    <property type="evidence" value="ECO:0007669"/>
    <property type="project" value="TreeGrafter"/>
</dbReference>
<feature type="signal peptide" evidence="9">
    <location>
        <begin position="1"/>
        <end position="20"/>
    </location>
</feature>
<organism evidence="11 12">
    <name type="scientific">Pogona vitticeps</name>
    <name type="common">central bearded dragon</name>
    <dbReference type="NCBI Taxonomy" id="103695"/>
    <lineage>
        <taxon>Eukaryota</taxon>
        <taxon>Metazoa</taxon>
        <taxon>Chordata</taxon>
        <taxon>Craniata</taxon>
        <taxon>Vertebrata</taxon>
        <taxon>Euteleostomi</taxon>
        <taxon>Lepidosauria</taxon>
        <taxon>Squamata</taxon>
        <taxon>Bifurcata</taxon>
        <taxon>Unidentata</taxon>
        <taxon>Episquamata</taxon>
        <taxon>Toxicofera</taxon>
        <taxon>Iguania</taxon>
        <taxon>Acrodonta</taxon>
        <taxon>Agamidae</taxon>
        <taxon>Amphibolurinae</taxon>
        <taxon>Pogona</taxon>
    </lineage>
</organism>
<keyword evidence="3" id="KW-1003">Cell membrane</keyword>
<dbReference type="InterPro" id="IPR051110">
    <property type="entry name" value="Ly-6/neurotoxin-like_GPI-ap"/>
</dbReference>
<evidence type="ECO:0000256" key="5">
    <source>
        <dbReference type="ARBA" id="ARBA00022729"/>
    </source>
</evidence>
<dbReference type="InterPro" id="IPR016054">
    <property type="entry name" value="LY6_UPA_recep-like"/>
</dbReference>
<dbReference type="AlphaFoldDB" id="A0A6J0V7L0"/>
<dbReference type="Gene3D" id="2.10.60.10">
    <property type="entry name" value="CD59"/>
    <property type="match status" value="1"/>
</dbReference>
<evidence type="ECO:0000256" key="4">
    <source>
        <dbReference type="ARBA" id="ARBA00022525"/>
    </source>
</evidence>
<protein>
    <submittedName>
        <fullName evidence="12">Lymphocyte antigen 6E-like</fullName>
    </submittedName>
</protein>
<dbReference type="OrthoDB" id="6223185at2759"/>
<evidence type="ECO:0000256" key="7">
    <source>
        <dbReference type="ARBA" id="ARBA00023157"/>
    </source>
</evidence>
<keyword evidence="11" id="KW-1185">Reference proteome</keyword>
<dbReference type="Pfam" id="PF00087">
    <property type="entry name" value="Toxin_TOLIP"/>
    <property type="match status" value="1"/>
</dbReference>
<accession>A0A6J0V7L0</accession>
<evidence type="ECO:0000256" key="6">
    <source>
        <dbReference type="ARBA" id="ARBA00023136"/>
    </source>
</evidence>
<keyword evidence="5 9" id="KW-0732">Signal</keyword>
<evidence type="ECO:0000313" key="12">
    <source>
        <dbReference type="RefSeq" id="XP_020667495.1"/>
    </source>
</evidence>
<dbReference type="FunFam" id="2.10.60.10:FF:000003">
    <property type="entry name" value="lymphocyte antigen 6E isoform X1"/>
    <property type="match status" value="1"/>
</dbReference>
<keyword evidence="8" id="KW-0325">Glycoprotein</keyword>
<evidence type="ECO:0000256" key="2">
    <source>
        <dbReference type="ARBA" id="ARBA00004613"/>
    </source>
</evidence>
<evidence type="ECO:0000256" key="8">
    <source>
        <dbReference type="ARBA" id="ARBA00023180"/>
    </source>
</evidence>
<dbReference type="InParanoid" id="A0A6J0V7L0"/>